<dbReference type="AlphaFoldDB" id="A0A2S8IYE2"/>
<proteinExistence type="predicted"/>
<sequence length="244" mass="26955">MSDVALSVEQQARVDAAMDYVFAELLGLFGRPFVSKFESGLIVDGEDSGIANMRRAWGQRIVDAKLTPGDLRRGIRGCERMKFAPGWGEFLEACKPAIDVDAALHEAVEQMRRRQHGKDVWSDPAIFWAAAKIGEWDMVQQTHAQLLPRFRAALAQVQQSGSVPLVPARVAMLAAPGAAETSRAEGQQQIERIARQAAPLNKSKGGNMEWADRIIREERERPGSHDLNKLRHAYAAKGLPMTMG</sequence>
<dbReference type="RefSeq" id="WP_105390500.1">
    <property type="nucleotide sequence ID" value="NZ_PUIQ01000009.1"/>
</dbReference>
<evidence type="ECO:0000313" key="2">
    <source>
        <dbReference type="Proteomes" id="UP000238206"/>
    </source>
</evidence>
<protein>
    <recommendedName>
        <fullName evidence="3">Replication protein P</fullName>
    </recommendedName>
</protein>
<evidence type="ECO:0008006" key="3">
    <source>
        <dbReference type="Google" id="ProtNLM"/>
    </source>
</evidence>
<name>A0A2S8IYE2_BURCE</name>
<comment type="caution">
    <text evidence="1">The sequence shown here is derived from an EMBL/GenBank/DDBJ whole genome shotgun (WGS) entry which is preliminary data.</text>
</comment>
<evidence type="ECO:0000313" key="1">
    <source>
        <dbReference type="EMBL" id="PQP19699.1"/>
    </source>
</evidence>
<dbReference type="Proteomes" id="UP000238206">
    <property type="component" value="Unassembled WGS sequence"/>
</dbReference>
<reference evidence="1 2" key="1">
    <citation type="submission" date="2018-02" db="EMBL/GenBank/DDBJ databases">
        <title>Draft genome sequencing of Burkholderia cepacia Y14-15.</title>
        <authorList>
            <person name="Zheng B.-X."/>
        </authorList>
    </citation>
    <scope>NUCLEOTIDE SEQUENCE [LARGE SCALE GENOMIC DNA]</scope>
    <source>
        <strain evidence="1 2">Y14-15</strain>
    </source>
</reference>
<dbReference type="EMBL" id="PUIQ01000009">
    <property type="protein sequence ID" value="PQP19699.1"/>
    <property type="molecule type" value="Genomic_DNA"/>
</dbReference>
<gene>
    <name evidence="1" type="ORF">C5615_09655</name>
</gene>
<organism evidence="1 2">
    <name type="scientific">Burkholderia cepacia</name>
    <name type="common">Pseudomonas cepacia</name>
    <dbReference type="NCBI Taxonomy" id="292"/>
    <lineage>
        <taxon>Bacteria</taxon>
        <taxon>Pseudomonadati</taxon>
        <taxon>Pseudomonadota</taxon>
        <taxon>Betaproteobacteria</taxon>
        <taxon>Burkholderiales</taxon>
        <taxon>Burkholderiaceae</taxon>
        <taxon>Burkholderia</taxon>
        <taxon>Burkholderia cepacia complex</taxon>
    </lineage>
</organism>
<accession>A0A2S8IYE2</accession>